<sequence length="96" mass="10757">MSLSLAGKGRATSQKEIPESHISLLYALISLIDTYFKEISFDEAQSYVNTRHGEVRATMAATTRSFEIAPPRYRWVLTHNKLSNLDGIIIASSELQ</sequence>
<evidence type="ECO:0000313" key="2">
    <source>
        <dbReference type="Proteomes" id="UP000249390"/>
    </source>
</evidence>
<evidence type="ECO:0000313" key="1">
    <source>
        <dbReference type="EMBL" id="RAL37212.1"/>
    </source>
</evidence>
<comment type="caution">
    <text evidence="1">The sequence shown here is derived from an EMBL/GenBank/DDBJ whole genome shotgun (WGS) entry which is preliminary data.</text>
</comment>
<organism evidence="1 2">
    <name type="scientific">Cuscuta australis</name>
    <dbReference type="NCBI Taxonomy" id="267555"/>
    <lineage>
        <taxon>Eukaryota</taxon>
        <taxon>Viridiplantae</taxon>
        <taxon>Streptophyta</taxon>
        <taxon>Embryophyta</taxon>
        <taxon>Tracheophyta</taxon>
        <taxon>Spermatophyta</taxon>
        <taxon>Magnoliopsida</taxon>
        <taxon>eudicotyledons</taxon>
        <taxon>Gunneridae</taxon>
        <taxon>Pentapetalae</taxon>
        <taxon>asterids</taxon>
        <taxon>lamiids</taxon>
        <taxon>Solanales</taxon>
        <taxon>Convolvulaceae</taxon>
        <taxon>Cuscuteae</taxon>
        <taxon>Cuscuta</taxon>
        <taxon>Cuscuta subgen. Grammica</taxon>
        <taxon>Cuscuta sect. Cleistogrammica</taxon>
    </lineage>
</organism>
<dbReference type="EMBL" id="NQVE01000217">
    <property type="protein sequence ID" value="RAL37212.1"/>
    <property type="molecule type" value="Genomic_DNA"/>
</dbReference>
<accession>A0A328CVA3</accession>
<protein>
    <submittedName>
        <fullName evidence="1">Uncharacterized protein</fullName>
    </submittedName>
</protein>
<reference evidence="1 2" key="1">
    <citation type="submission" date="2018-06" db="EMBL/GenBank/DDBJ databases">
        <title>The Genome of Cuscuta australis (Dodder) Provides Insight into the Evolution of Plant Parasitism.</title>
        <authorList>
            <person name="Liu H."/>
        </authorList>
    </citation>
    <scope>NUCLEOTIDE SEQUENCE [LARGE SCALE GENOMIC DNA]</scope>
    <source>
        <strain evidence="2">cv. Yunnan</strain>
        <tissue evidence="1">Vines</tissue>
    </source>
</reference>
<gene>
    <name evidence="1" type="ORF">DM860_004134</name>
</gene>
<name>A0A328CVA3_9ASTE</name>
<dbReference type="Proteomes" id="UP000249390">
    <property type="component" value="Unassembled WGS sequence"/>
</dbReference>
<dbReference type="AlphaFoldDB" id="A0A328CVA3"/>
<proteinExistence type="predicted"/>
<keyword evidence="2" id="KW-1185">Reference proteome</keyword>